<gene>
    <name evidence="8" type="ORF">DCC81_19370</name>
</gene>
<dbReference type="PROSITE" id="PS50850">
    <property type="entry name" value="MFS"/>
    <property type="match status" value="1"/>
</dbReference>
<evidence type="ECO:0000256" key="6">
    <source>
        <dbReference type="SAM" id="Phobius"/>
    </source>
</evidence>
<feature type="transmembrane region" description="Helical" evidence="6">
    <location>
        <begin position="148"/>
        <end position="168"/>
    </location>
</feature>
<dbReference type="OrthoDB" id="9800416at2"/>
<dbReference type="Gene3D" id="1.20.1250.20">
    <property type="entry name" value="MFS general substrate transporter like domains"/>
    <property type="match status" value="1"/>
</dbReference>
<dbReference type="InterPro" id="IPR050189">
    <property type="entry name" value="MFS_Efflux_Transporters"/>
</dbReference>
<dbReference type="Pfam" id="PF07690">
    <property type="entry name" value="MFS_1"/>
    <property type="match status" value="1"/>
</dbReference>
<dbReference type="RefSeq" id="WP_108688344.1">
    <property type="nucleotide sequence ID" value="NZ_QCYK01000003.1"/>
</dbReference>
<evidence type="ECO:0000313" key="8">
    <source>
        <dbReference type="EMBL" id="PUZ22598.1"/>
    </source>
</evidence>
<organism evidence="8 9">
    <name type="scientific">Chitinophaga parva</name>
    <dbReference type="NCBI Taxonomy" id="2169414"/>
    <lineage>
        <taxon>Bacteria</taxon>
        <taxon>Pseudomonadati</taxon>
        <taxon>Bacteroidota</taxon>
        <taxon>Chitinophagia</taxon>
        <taxon>Chitinophagales</taxon>
        <taxon>Chitinophagaceae</taxon>
        <taxon>Chitinophaga</taxon>
    </lineage>
</organism>
<name>A0A2T7BBY5_9BACT</name>
<sequence>MIADTNTLPYPVPSSPRTRATKAEVVIVSLATFIVFFQAFMVAPLLPELAHYFSSTVRKISFIEPVYLLGYGACTLVYAPLSDRYGRFPVIFLSLALFMIFSAGTAWVVNANQLILLRLLTGISAAGVAPTTISWISDRFPYTERGYALGIFFGCMAGGMALGSSTGALLAGIIGWQMLFVIVACSGAAVLLLQVCKRGSLFPDAPLSPAQAGVLKTFRAILQTPRAKGTYCFVFENGLFHSGVFSWLGVYFYNTYHLTERGIGLALLGYGIPGLLLGSRLGRMADRVGRRKIIPLGIALGGVTVLLLSCVPPLYMACILVAILSLSFDLTHPSLATIITSFNSKNAGGSTGLFAFFLFMGYGFGSLLFSLLASLGLLETLRIFGLIAMTAAVVAGKFFRREH</sequence>
<feature type="transmembrane region" description="Helical" evidence="6">
    <location>
        <begin position="25"/>
        <end position="46"/>
    </location>
</feature>
<evidence type="ECO:0000256" key="1">
    <source>
        <dbReference type="ARBA" id="ARBA00004651"/>
    </source>
</evidence>
<feature type="transmembrane region" description="Helical" evidence="6">
    <location>
        <begin position="353"/>
        <end position="375"/>
    </location>
</feature>
<dbReference type="GO" id="GO:0005886">
    <property type="term" value="C:plasma membrane"/>
    <property type="evidence" value="ECO:0007669"/>
    <property type="project" value="UniProtKB-SubCell"/>
</dbReference>
<feature type="transmembrane region" description="Helical" evidence="6">
    <location>
        <begin position="88"/>
        <end position="109"/>
    </location>
</feature>
<evidence type="ECO:0000256" key="3">
    <source>
        <dbReference type="ARBA" id="ARBA00022692"/>
    </source>
</evidence>
<keyword evidence="5 6" id="KW-0472">Membrane</keyword>
<dbReference type="PANTHER" id="PTHR43124">
    <property type="entry name" value="PURINE EFFLUX PUMP PBUE"/>
    <property type="match status" value="1"/>
</dbReference>
<dbReference type="InterPro" id="IPR020846">
    <property type="entry name" value="MFS_dom"/>
</dbReference>
<feature type="transmembrane region" description="Helical" evidence="6">
    <location>
        <begin position="66"/>
        <end position="81"/>
    </location>
</feature>
<feature type="transmembrane region" description="Helical" evidence="6">
    <location>
        <begin position="314"/>
        <end position="332"/>
    </location>
</feature>
<feature type="transmembrane region" description="Helical" evidence="6">
    <location>
        <begin position="262"/>
        <end position="281"/>
    </location>
</feature>
<dbReference type="SUPFAM" id="SSF103473">
    <property type="entry name" value="MFS general substrate transporter"/>
    <property type="match status" value="1"/>
</dbReference>
<comment type="caution">
    <text evidence="8">The sequence shown here is derived from an EMBL/GenBank/DDBJ whole genome shotgun (WGS) entry which is preliminary data.</text>
</comment>
<dbReference type="InterPro" id="IPR036259">
    <property type="entry name" value="MFS_trans_sf"/>
</dbReference>
<dbReference type="EMBL" id="QCYK01000003">
    <property type="protein sequence ID" value="PUZ22598.1"/>
    <property type="molecule type" value="Genomic_DNA"/>
</dbReference>
<reference evidence="8 9" key="1">
    <citation type="submission" date="2018-04" db="EMBL/GenBank/DDBJ databases">
        <title>Chitinophaga fuyangensis sp. nov., isolated from soil in a chemical factory.</title>
        <authorList>
            <person name="Chen K."/>
        </authorList>
    </citation>
    <scope>NUCLEOTIDE SEQUENCE [LARGE SCALE GENOMIC DNA]</scope>
    <source>
        <strain evidence="8 9">LY-1</strain>
    </source>
</reference>
<evidence type="ECO:0000256" key="4">
    <source>
        <dbReference type="ARBA" id="ARBA00022989"/>
    </source>
</evidence>
<evidence type="ECO:0000259" key="7">
    <source>
        <dbReference type="PROSITE" id="PS50850"/>
    </source>
</evidence>
<dbReference type="PANTHER" id="PTHR43124:SF3">
    <property type="entry name" value="CHLORAMPHENICOL EFFLUX PUMP RV0191"/>
    <property type="match status" value="1"/>
</dbReference>
<protein>
    <submittedName>
        <fullName evidence="8">MFS transporter</fullName>
    </submittedName>
</protein>
<evidence type="ECO:0000256" key="2">
    <source>
        <dbReference type="ARBA" id="ARBA00022475"/>
    </source>
</evidence>
<feature type="transmembrane region" description="Helical" evidence="6">
    <location>
        <begin position="381"/>
        <end position="399"/>
    </location>
</feature>
<accession>A0A2T7BBY5</accession>
<dbReference type="PROSITE" id="PS00216">
    <property type="entry name" value="SUGAR_TRANSPORT_1"/>
    <property type="match status" value="1"/>
</dbReference>
<dbReference type="GO" id="GO:0022857">
    <property type="term" value="F:transmembrane transporter activity"/>
    <property type="evidence" value="ECO:0007669"/>
    <property type="project" value="InterPro"/>
</dbReference>
<evidence type="ECO:0000256" key="5">
    <source>
        <dbReference type="ARBA" id="ARBA00023136"/>
    </source>
</evidence>
<dbReference type="CDD" id="cd17324">
    <property type="entry name" value="MFS_NepI_like"/>
    <property type="match status" value="1"/>
</dbReference>
<keyword evidence="2" id="KW-1003">Cell membrane</keyword>
<feature type="transmembrane region" description="Helical" evidence="6">
    <location>
        <begin position="174"/>
        <end position="193"/>
    </location>
</feature>
<keyword evidence="3 6" id="KW-0812">Transmembrane</keyword>
<feature type="transmembrane region" description="Helical" evidence="6">
    <location>
        <begin position="229"/>
        <end position="250"/>
    </location>
</feature>
<dbReference type="InterPro" id="IPR011701">
    <property type="entry name" value="MFS"/>
</dbReference>
<feature type="transmembrane region" description="Helical" evidence="6">
    <location>
        <begin position="293"/>
        <end position="308"/>
    </location>
</feature>
<evidence type="ECO:0000313" key="9">
    <source>
        <dbReference type="Proteomes" id="UP000244450"/>
    </source>
</evidence>
<dbReference type="InterPro" id="IPR005829">
    <property type="entry name" value="Sugar_transporter_CS"/>
</dbReference>
<comment type="subcellular location">
    <subcellularLocation>
        <location evidence="1">Cell membrane</location>
        <topology evidence="1">Multi-pass membrane protein</topology>
    </subcellularLocation>
</comment>
<feature type="domain" description="Major facilitator superfamily (MFS) profile" evidence="7">
    <location>
        <begin position="24"/>
        <end position="403"/>
    </location>
</feature>
<proteinExistence type="predicted"/>
<keyword evidence="4 6" id="KW-1133">Transmembrane helix</keyword>
<feature type="transmembrane region" description="Helical" evidence="6">
    <location>
        <begin position="115"/>
        <end position="136"/>
    </location>
</feature>
<dbReference type="AlphaFoldDB" id="A0A2T7BBY5"/>
<keyword evidence="9" id="KW-1185">Reference proteome</keyword>
<dbReference type="Proteomes" id="UP000244450">
    <property type="component" value="Unassembled WGS sequence"/>
</dbReference>